<evidence type="ECO:0000256" key="1">
    <source>
        <dbReference type="SAM" id="MobiDB-lite"/>
    </source>
</evidence>
<sequence length="200" mass="20844">MVFGRKKSAGGGADKAAKKAAKAAKKADKKALKAGKTADRKALEATKRAEAKAAKGGLIGTLTDPKTARRAVAAAKIAGPALAPLALKASTGARGFLDQRRAAKLGVGISEVAEFRGPTGPVSARIVGLERSIEDLRNRRSRDLQVTRFVQVARERLADLSTAVRASGSMPPGRRRATLHAVGKELGQIEADLMTFLVAA</sequence>
<evidence type="ECO:0000313" key="3">
    <source>
        <dbReference type="Proteomes" id="UP000460221"/>
    </source>
</evidence>
<organism evidence="2 3">
    <name type="scientific">Nakamurella alba</name>
    <dbReference type="NCBI Taxonomy" id="2665158"/>
    <lineage>
        <taxon>Bacteria</taxon>
        <taxon>Bacillati</taxon>
        <taxon>Actinomycetota</taxon>
        <taxon>Actinomycetes</taxon>
        <taxon>Nakamurellales</taxon>
        <taxon>Nakamurellaceae</taxon>
        <taxon>Nakamurella</taxon>
    </lineage>
</organism>
<feature type="compositionally biased region" description="Basic and acidic residues" evidence="1">
    <location>
        <begin position="25"/>
        <end position="47"/>
    </location>
</feature>
<evidence type="ECO:0000313" key="2">
    <source>
        <dbReference type="EMBL" id="MTD15686.1"/>
    </source>
</evidence>
<dbReference type="AlphaFoldDB" id="A0A7K1FNG9"/>
<reference evidence="2 3" key="1">
    <citation type="submission" date="2019-11" db="EMBL/GenBank/DDBJ databases">
        <authorList>
            <person name="Jiang L.-Q."/>
        </authorList>
    </citation>
    <scope>NUCLEOTIDE SEQUENCE [LARGE SCALE GENOMIC DNA]</scope>
    <source>
        <strain evidence="2 3">YIM 132087</strain>
    </source>
</reference>
<dbReference type="RefSeq" id="WP_154769645.1">
    <property type="nucleotide sequence ID" value="NZ_WLYK01000006.1"/>
</dbReference>
<dbReference type="Pfam" id="PF20079">
    <property type="entry name" value="DUF6474"/>
    <property type="match status" value="1"/>
</dbReference>
<protein>
    <submittedName>
        <fullName evidence="2">Uncharacterized protein</fullName>
    </submittedName>
</protein>
<accession>A0A7K1FNG9</accession>
<dbReference type="EMBL" id="WLYK01000006">
    <property type="protein sequence ID" value="MTD15686.1"/>
    <property type="molecule type" value="Genomic_DNA"/>
</dbReference>
<feature type="region of interest" description="Disordered" evidence="1">
    <location>
        <begin position="1"/>
        <end position="47"/>
    </location>
</feature>
<dbReference type="InterPro" id="IPR045522">
    <property type="entry name" value="DUF6474"/>
</dbReference>
<dbReference type="Proteomes" id="UP000460221">
    <property type="component" value="Unassembled WGS sequence"/>
</dbReference>
<comment type="caution">
    <text evidence="2">The sequence shown here is derived from an EMBL/GenBank/DDBJ whole genome shotgun (WGS) entry which is preliminary data.</text>
</comment>
<name>A0A7K1FNG9_9ACTN</name>
<gene>
    <name evidence="2" type="ORF">GIS00_17265</name>
</gene>
<proteinExistence type="predicted"/>
<keyword evidence="3" id="KW-1185">Reference proteome</keyword>